<dbReference type="PRINTS" id="PR00301">
    <property type="entry name" value="HEATSHOCK70"/>
</dbReference>
<evidence type="ECO:0000313" key="7">
    <source>
        <dbReference type="Proteomes" id="UP000030988"/>
    </source>
</evidence>
<dbReference type="SUPFAM" id="SSF53067">
    <property type="entry name" value="Actin-like ATPase domain"/>
    <property type="match status" value="2"/>
</dbReference>
<organism evidence="6 7">
    <name type="scientific">Croceibacterium mercuriale</name>
    <dbReference type="NCBI Taxonomy" id="1572751"/>
    <lineage>
        <taxon>Bacteria</taxon>
        <taxon>Pseudomonadati</taxon>
        <taxon>Pseudomonadota</taxon>
        <taxon>Alphaproteobacteria</taxon>
        <taxon>Sphingomonadales</taxon>
        <taxon>Erythrobacteraceae</taxon>
        <taxon>Croceibacterium</taxon>
    </lineage>
</organism>
<comment type="caution">
    <text evidence="6">The sequence shown here is derived from an EMBL/GenBank/DDBJ whole genome shotgun (WGS) entry which is preliminary data.</text>
</comment>
<keyword evidence="3 5" id="KW-0067">ATP-binding</keyword>
<evidence type="ECO:0000256" key="5">
    <source>
        <dbReference type="RuleBase" id="RU003322"/>
    </source>
</evidence>
<evidence type="ECO:0000256" key="1">
    <source>
        <dbReference type="ARBA" id="ARBA00007381"/>
    </source>
</evidence>
<evidence type="ECO:0000313" key="6">
    <source>
        <dbReference type="EMBL" id="KHL25857.1"/>
    </source>
</evidence>
<dbReference type="InterPro" id="IPR029047">
    <property type="entry name" value="HSP70_peptide-bd_sf"/>
</dbReference>
<dbReference type="InterPro" id="IPR013126">
    <property type="entry name" value="Hsp_70_fam"/>
</dbReference>
<dbReference type="GO" id="GO:0140662">
    <property type="term" value="F:ATP-dependent protein folding chaperone"/>
    <property type="evidence" value="ECO:0007669"/>
    <property type="project" value="InterPro"/>
</dbReference>
<accession>A0A0B2C0Q7</accession>
<dbReference type="PROSITE" id="PS00297">
    <property type="entry name" value="HSP70_1"/>
    <property type="match status" value="1"/>
</dbReference>
<dbReference type="PANTHER" id="PTHR19375">
    <property type="entry name" value="HEAT SHOCK PROTEIN 70KDA"/>
    <property type="match status" value="1"/>
</dbReference>
<comment type="similarity">
    <text evidence="1 5">Belongs to the heat shock protein 70 family.</text>
</comment>
<keyword evidence="4" id="KW-0143">Chaperone</keyword>
<keyword evidence="7" id="KW-1185">Reference proteome</keyword>
<dbReference type="AlphaFoldDB" id="A0A0B2C0Q7"/>
<reference evidence="6 7" key="1">
    <citation type="submission" date="2014-11" db="EMBL/GenBank/DDBJ databases">
        <title>Draft genome sequence of Kirrobacter mercurialis.</title>
        <authorList>
            <person name="Coil D.A."/>
            <person name="Eisen J.A."/>
        </authorList>
    </citation>
    <scope>NUCLEOTIDE SEQUENCE [LARGE SCALE GENOMIC DNA]</scope>
    <source>
        <strain evidence="6 7">Coronado</strain>
    </source>
</reference>
<dbReference type="STRING" id="1572751.PK98_04450"/>
<dbReference type="Gene3D" id="3.30.420.40">
    <property type="match status" value="2"/>
</dbReference>
<dbReference type="GO" id="GO:0005524">
    <property type="term" value="F:ATP binding"/>
    <property type="evidence" value="ECO:0007669"/>
    <property type="project" value="UniProtKB-KW"/>
</dbReference>
<dbReference type="EMBL" id="JTDN01000001">
    <property type="protein sequence ID" value="KHL25857.1"/>
    <property type="molecule type" value="Genomic_DNA"/>
</dbReference>
<dbReference type="Gene3D" id="2.60.34.10">
    <property type="entry name" value="Substrate Binding Domain Of DNAk, Chain A, domain 1"/>
    <property type="match status" value="1"/>
</dbReference>
<evidence type="ECO:0000256" key="3">
    <source>
        <dbReference type="ARBA" id="ARBA00022840"/>
    </source>
</evidence>
<dbReference type="PROSITE" id="PS01036">
    <property type="entry name" value="HSP70_3"/>
    <property type="match status" value="1"/>
</dbReference>
<proteinExistence type="inferred from homology"/>
<keyword evidence="2 5" id="KW-0547">Nucleotide-binding</keyword>
<dbReference type="InterPro" id="IPR018181">
    <property type="entry name" value="Heat_shock_70_CS"/>
</dbReference>
<dbReference type="FunFam" id="3.30.420.40:FF:000071">
    <property type="entry name" value="Molecular chaperone DnaK"/>
    <property type="match status" value="1"/>
</dbReference>
<evidence type="ECO:0000256" key="2">
    <source>
        <dbReference type="ARBA" id="ARBA00022741"/>
    </source>
</evidence>
<name>A0A0B2C0Q7_9SPHN</name>
<dbReference type="InterPro" id="IPR043129">
    <property type="entry name" value="ATPase_NBD"/>
</dbReference>
<sequence>MIVGIDLGTTNSLIGLWHEDGAALVPNPLGHLLTPSVVSLDRTGEVIVGAAARERLASHPDLTAAAFKRYMGTSRRIPLGTRSFLAEELSSFVIRALCADAAALLGHMVEEAVITVPAYFSDAQRRATRRAGELAGLRVERVLNEPTAAALAYGLADRDAGRDGPVLVFDLGGGTFDVSVLEMEDGIVEVRATAGDNFLGGEDFDDAVVAWFVDAAGITAPDPFSPQPDGQRLAARLRRAAEAARRTLSAGREARMTVTLPSGAMAGASLREDVFAGLCEPLLERLRRPIARALADSRIRPETLSQVVLAGGATRMPVVRREVARLFGRLPLQSIDPDEVVARGAAVQAGLKMRSAALADVVLTDVAPYTLGIEVSEPTPTGRATGRMLSVIERNSVVPVSRTRDVSPARDFQKQVGVRIFQGEARLVSDNILLGEFDLALSPRRAGEQPIEVRFTYDVNGILEVAAVAQATGASERIVIRHGPDAPTMEEAEERLQALAGIKTAPREAAANRLLLARAERMFEEVLGMEREMLGAAIGMFEAALSAQDPAGIEEAADHLRHALSHAKSGSEQ</sequence>
<dbReference type="Pfam" id="PF00012">
    <property type="entry name" value="HSP70"/>
    <property type="match status" value="2"/>
</dbReference>
<dbReference type="SUPFAM" id="SSF100920">
    <property type="entry name" value="Heat shock protein 70kD (HSP70), peptide-binding domain"/>
    <property type="match status" value="1"/>
</dbReference>
<dbReference type="Gene3D" id="3.90.640.10">
    <property type="entry name" value="Actin, Chain A, domain 4"/>
    <property type="match status" value="1"/>
</dbReference>
<gene>
    <name evidence="6" type="ORF">PK98_04450</name>
</gene>
<dbReference type="Proteomes" id="UP000030988">
    <property type="component" value="Unassembled WGS sequence"/>
</dbReference>
<protein>
    <submittedName>
        <fullName evidence="6">2-alkenal reductase</fullName>
    </submittedName>
</protein>
<dbReference type="PROSITE" id="PS00329">
    <property type="entry name" value="HSP70_2"/>
    <property type="match status" value="1"/>
</dbReference>
<evidence type="ECO:0000256" key="4">
    <source>
        <dbReference type="ARBA" id="ARBA00023186"/>
    </source>
</evidence>